<keyword evidence="1" id="KW-0812">Transmembrane</keyword>
<feature type="transmembrane region" description="Helical" evidence="1">
    <location>
        <begin position="12"/>
        <end position="43"/>
    </location>
</feature>
<accession>A0A016UW14</accession>
<gene>
    <name evidence="2" type="primary">Acey_s0027.g1631</name>
    <name evidence="2" type="ORF">Y032_0027g1631</name>
</gene>
<organism evidence="2 3">
    <name type="scientific">Ancylostoma ceylanicum</name>
    <dbReference type="NCBI Taxonomy" id="53326"/>
    <lineage>
        <taxon>Eukaryota</taxon>
        <taxon>Metazoa</taxon>
        <taxon>Ecdysozoa</taxon>
        <taxon>Nematoda</taxon>
        <taxon>Chromadorea</taxon>
        <taxon>Rhabditida</taxon>
        <taxon>Rhabditina</taxon>
        <taxon>Rhabditomorpha</taxon>
        <taxon>Strongyloidea</taxon>
        <taxon>Ancylostomatidae</taxon>
        <taxon>Ancylostomatinae</taxon>
        <taxon>Ancylostoma</taxon>
    </lineage>
</organism>
<keyword evidence="3" id="KW-1185">Reference proteome</keyword>
<dbReference type="EMBL" id="JARK01001363">
    <property type="protein sequence ID" value="EYC18643.1"/>
    <property type="molecule type" value="Genomic_DNA"/>
</dbReference>
<evidence type="ECO:0000256" key="1">
    <source>
        <dbReference type="SAM" id="Phobius"/>
    </source>
</evidence>
<evidence type="ECO:0000313" key="3">
    <source>
        <dbReference type="Proteomes" id="UP000024635"/>
    </source>
</evidence>
<comment type="caution">
    <text evidence="2">The sequence shown here is derived from an EMBL/GenBank/DDBJ whole genome shotgun (WGS) entry which is preliminary data.</text>
</comment>
<protein>
    <submittedName>
        <fullName evidence="2">Uncharacterized protein</fullName>
    </submittedName>
</protein>
<proteinExistence type="predicted"/>
<dbReference type="Proteomes" id="UP000024635">
    <property type="component" value="Unassembled WGS sequence"/>
</dbReference>
<reference evidence="3" key="1">
    <citation type="journal article" date="2015" name="Nat. Genet.">
        <title>The genome and transcriptome of the zoonotic hookworm Ancylostoma ceylanicum identify infection-specific gene families.</title>
        <authorList>
            <person name="Schwarz E.M."/>
            <person name="Hu Y."/>
            <person name="Antoshechkin I."/>
            <person name="Miller M.M."/>
            <person name="Sternberg P.W."/>
            <person name="Aroian R.V."/>
        </authorList>
    </citation>
    <scope>NUCLEOTIDE SEQUENCE</scope>
    <source>
        <strain evidence="3">HY135</strain>
    </source>
</reference>
<dbReference type="AlphaFoldDB" id="A0A016UW14"/>
<name>A0A016UW14_9BILA</name>
<dbReference type="OrthoDB" id="567788at2759"/>
<keyword evidence="1" id="KW-0472">Membrane</keyword>
<keyword evidence="1" id="KW-1133">Transmembrane helix</keyword>
<evidence type="ECO:0000313" key="2">
    <source>
        <dbReference type="EMBL" id="EYC18643.1"/>
    </source>
</evidence>
<sequence>MSKAGAVGRGLYAVLAFLVNALLRIGINLSLVAAVAVTVYAVGTFSKEALKQRKEGTCCQKVFVCVHSASECSTELLLLLWTCLCYLGIDLFSASTGLNCYAHNSKFHLCVA</sequence>